<dbReference type="RefSeq" id="WP_138927094.1">
    <property type="nucleotide sequence ID" value="NZ_BAAAGL010000024.1"/>
</dbReference>
<keyword evidence="4" id="KW-1185">Reference proteome</keyword>
<evidence type="ECO:0000256" key="1">
    <source>
        <dbReference type="ARBA" id="ARBA00022723"/>
    </source>
</evidence>
<dbReference type="AlphaFoldDB" id="A0A5B7WZD5"/>
<evidence type="ECO:0000313" key="3">
    <source>
        <dbReference type="EMBL" id="QCY48614.1"/>
    </source>
</evidence>
<dbReference type="Proteomes" id="UP000307000">
    <property type="component" value="Chromosome"/>
</dbReference>
<protein>
    <submittedName>
        <fullName evidence="3">Cupin domain protein</fullName>
    </submittedName>
</protein>
<name>A0A5B7WZD5_9MICC</name>
<feature type="domain" description="Cupin type-2" evidence="2">
    <location>
        <begin position="39"/>
        <end position="110"/>
    </location>
</feature>
<gene>
    <name evidence="3" type="ORF">GcLGCM259_2908</name>
</gene>
<dbReference type="KEGG" id="gcr:GcLGCM259_2908"/>
<dbReference type="InterPro" id="IPR011051">
    <property type="entry name" value="RmlC_Cupin_sf"/>
</dbReference>
<evidence type="ECO:0000313" key="4">
    <source>
        <dbReference type="Proteomes" id="UP000307000"/>
    </source>
</evidence>
<reference evidence="3 4" key="1">
    <citation type="submission" date="2018-12" db="EMBL/GenBank/DDBJ databases">
        <title>Complete Genome Sequence of Glutamicibacter creatinolyticus strain LGCM259,isolated from an abscess of a 12-year-old mare in Italy.</title>
        <authorList>
            <person name="Santos R.G."/>
            <person name="Silva A.L."/>
            <person name="Seyffert N."/>
            <person name="Castro T.L.P."/>
            <person name="Attili A.R."/>
            <person name="Rifici C."/>
            <person name="Mazzullo G."/>
            <person name="Brenig B."/>
            <person name="Venanzi F."/>
            <person name="Azevedo V."/>
        </authorList>
    </citation>
    <scope>NUCLEOTIDE SEQUENCE [LARGE SCALE GENOMIC DNA]</scope>
    <source>
        <strain evidence="3 4">LGCM 259</strain>
    </source>
</reference>
<proteinExistence type="predicted"/>
<dbReference type="InterPro" id="IPR014710">
    <property type="entry name" value="RmlC-like_jellyroll"/>
</dbReference>
<evidence type="ECO:0000259" key="2">
    <source>
        <dbReference type="Pfam" id="PF07883"/>
    </source>
</evidence>
<dbReference type="InterPro" id="IPR013096">
    <property type="entry name" value="Cupin_2"/>
</dbReference>
<sequence length="138" mass="15102">MFEARGENEFDYQLHGGSSMRLQHHFGGNTGMAVAIQTWIIPPGGHEGFHAHDQDLPLEEFYQVIEGSAKMRVGDQLHLLNPGDSVLAPSGVPHDLKNIGQGDLRVLVVWGPPASFDLSSFGSHRKDGALRNRPPRAT</sequence>
<dbReference type="Gene3D" id="2.60.120.10">
    <property type="entry name" value="Jelly Rolls"/>
    <property type="match status" value="1"/>
</dbReference>
<dbReference type="PANTHER" id="PTHR35848:SF6">
    <property type="entry name" value="CUPIN TYPE-2 DOMAIN-CONTAINING PROTEIN"/>
    <property type="match status" value="1"/>
</dbReference>
<dbReference type="SUPFAM" id="SSF51182">
    <property type="entry name" value="RmlC-like cupins"/>
    <property type="match status" value="1"/>
</dbReference>
<dbReference type="GO" id="GO:0046872">
    <property type="term" value="F:metal ion binding"/>
    <property type="evidence" value="ECO:0007669"/>
    <property type="project" value="UniProtKB-KW"/>
</dbReference>
<accession>A0A5B7WZD5</accession>
<dbReference type="EMBL" id="CP034412">
    <property type="protein sequence ID" value="QCY48614.1"/>
    <property type="molecule type" value="Genomic_DNA"/>
</dbReference>
<keyword evidence="1" id="KW-0479">Metal-binding</keyword>
<dbReference type="Pfam" id="PF07883">
    <property type="entry name" value="Cupin_2"/>
    <property type="match status" value="1"/>
</dbReference>
<dbReference type="InterPro" id="IPR051610">
    <property type="entry name" value="GPI/OXD"/>
</dbReference>
<dbReference type="PANTHER" id="PTHR35848">
    <property type="entry name" value="OXALATE-BINDING PROTEIN"/>
    <property type="match status" value="1"/>
</dbReference>
<organism evidence="3 4">
    <name type="scientific">Glutamicibacter creatinolyticus</name>
    <dbReference type="NCBI Taxonomy" id="162496"/>
    <lineage>
        <taxon>Bacteria</taxon>
        <taxon>Bacillati</taxon>
        <taxon>Actinomycetota</taxon>
        <taxon>Actinomycetes</taxon>
        <taxon>Micrococcales</taxon>
        <taxon>Micrococcaceae</taxon>
        <taxon>Glutamicibacter</taxon>
    </lineage>
</organism>